<feature type="transmembrane region" description="Helical" evidence="7">
    <location>
        <begin position="400"/>
        <end position="418"/>
    </location>
</feature>
<feature type="transmembrane region" description="Helical" evidence="7">
    <location>
        <begin position="480"/>
        <end position="500"/>
    </location>
</feature>
<feature type="transmembrane region" description="Helical" evidence="7">
    <location>
        <begin position="1130"/>
        <end position="1153"/>
    </location>
</feature>
<feature type="transmembrane region" description="Helical" evidence="7">
    <location>
        <begin position="369"/>
        <end position="394"/>
    </location>
</feature>
<dbReference type="PANTHER" id="PTHR19229:SF250">
    <property type="entry name" value="ABC TRANSPORTER DOMAIN-CONTAINING PROTEIN-RELATED"/>
    <property type="match status" value="1"/>
</dbReference>
<dbReference type="InterPro" id="IPR003593">
    <property type="entry name" value="AAA+_ATPase"/>
</dbReference>
<protein>
    <submittedName>
        <fullName evidence="10">Phospholipid-transporting ATPase ABCA1</fullName>
    </submittedName>
</protein>
<keyword evidence="3" id="KW-0547">Nucleotide-binding</keyword>
<dbReference type="Gene3D" id="3.40.50.300">
    <property type="entry name" value="P-loop containing nucleotide triphosphate hydrolases"/>
    <property type="match status" value="2"/>
</dbReference>
<feature type="transmembrane region" description="Helical" evidence="7">
    <location>
        <begin position="1244"/>
        <end position="1265"/>
    </location>
</feature>
<dbReference type="GO" id="GO:0016887">
    <property type="term" value="F:ATP hydrolysis activity"/>
    <property type="evidence" value="ECO:0007669"/>
    <property type="project" value="InterPro"/>
</dbReference>
<dbReference type="Pfam" id="PF00005">
    <property type="entry name" value="ABC_tran"/>
    <property type="match status" value="2"/>
</dbReference>
<dbReference type="InterPro" id="IPR056264">
    <property type="entry name" value="R2_ABCA1-4-like"/>
</dbReference>
<dbReference type="InterPro" id="IPR027417">
    <property type="entry name" value="P-loop_NTPase"/>
</dbReference>
<feature type="transmembrane region" description="Helical" evidence="7">
    <location>
        <begin position="1366"/>
        <end position="1388"/>
    </location>
</feature>
<reference evidence="10" key="1">
    <citation type="submission" date="2025-08" db="UniProtKB">
        <authorList>
            <consortium name="RefSeq"/>
        </authorList>
    </citation>
    <scope>IDENTIFICATION</scope>
    <source>
        <tissue evidence="10">Whole organism</tissue>
    </source>
</reference>
<dbReference type="GO" id="GO:0005524">
    <property type="term" value="F:ATP binding"/>
    <property type="evidence" value="ECO:0007669"/>
    <property type="project" value="UniProtKB-KW"/>
</dbReference>
<evidence type="ECO:0000256" key="5">
    <source>
        <dbReference type="ARBA" id="ARBA00022989"/>
    </source>
</evidence>
<dbReference type="GO" id="GO:0016020">
    <property type="term" value="C:membrane"/>
    <property type="evidence" value="ECO:0007669"/>
    <property type="project" value="UniProtKB-SubCell"/>
</dbReference>
<evidence type="ECO:0000256" key="6">
    <source>
        <dbReference type="ARBA" id="ARBA00023136"/>
    </source>
</evidence>
<dbReference type="OrthoDB" id="10255969at2759"/>
<evidence type="ECO:0000256" key="4">
    <source>
        <dbReference type="ARBA" id="ARBA00022840"/>
    </source>
</evidence>
<feature type="transmembrane region" description="Helical" evidence="7">
    <location>
        <begin position="1212"/>
        <end position="1232"/>
    </location>
</feature>
<dbReference type="InterPro" id="IPR013525">
    <property type="entry name" value="ABC2_TM"/>
</dbReference>
<dbReference type="OMA" id="GMAMINN"/>
<feature type="transmembrane region" description="Helical" evidence="7">
    <location>
        <begin position="39"/>
        <end position="62"/>
    </location>
</feature>
<dbReference type="GeneID" id="108683009"/>
<evidence type="ECO:0000256" key="3">
    <source>
        <dbReference type="ARBA" id="ARBA00022741"/>
    </source>
</evidence>
<feature type="transmembrane region" description="Helical" evidence="7">
    <location>
        <begin position="1174"/>
        <end position="1200"/>
    </location>
</feature>
<keyword evidence="9" id="KW-1185">Reference proteome</keyword>
<organism evidence="9 10">
    <name type="scientific">Hyalella azteca</name>
    <name type="common">Amphipod</name>
    <dbReference type="NCBI Taxonomy" id="294128"/>
    <lineage>
        <taxon>Eukaryota</taxon>
        <taxon>Metazoa</taxon>
        <taxon>Ecdysozoa</taxon>
        <taxon>Arthropoda</taxon>
        <taxon>Crustacea</taxon>
        <taxon>Multicrustacea</taxon>
        <taxon>Malacostraca</taxon>
        <taxon>Eumalacostraca</taxon>
        <taxon>Peracarida</taxon>
        <taxon>Amphipoda</taxon>
        <taxon>Senticaudata</taxon>
        <taxon>Talitrida</taxon>
        <taxon>Talitroidea</taxon>
        <taxon>Hyalellidae</taxon>
        <taxon>Hyalella</taxon>
    </lineage>
</organism>
<dbReference type="PANTHER" id="PTHR19229">
    <property type="entry name" value="ATP-BINDING CASSETTE TRANSPORTER SUBFAMILY A ABCA"/>
    <property type="match status" value="1"/>
</dbReference>
<dbReference type="CDD" id="cd03263">
    <property type="entry name" value="ABC_subfamily_A"/>
    <property type="match status" value="2"/>
</dbReference>
<evidence type="ECO:0000256" key="7">
    <source>
        <dbReference type="SAM" id="Phobius"/>
    </source>
</evidence>
<evidence type="ECO:0000256" key="2">
    <source>
        <dbReference type="ARBA" id="ARBA00022692"/>
    </source>
</evidence>
<feature type="transmembrane region" description="Helical" evidence="7">
    <location>
        <begin position="284"/>
        <end position="304"/>
    </location>
</feature>
<keyword evidence="5 7" id="KW-1133">Transmembrane helix</keyword>
<dbReference type="Pfam" id="PF12698">
    <property type="entry name" value="ABC2_membrane_3"/>
    <property type="match status" value="2"/>
</dbReference>
<dbReference type="RefSeq" id="XP_018027772.1">
    <property type="nucleotide sequence ID" value="XM_018172283.1"/>
</dbReference>
<feature type="transmembrane region" description="Helical" evidence="7">
    <location>
        <begin position="324"/>
        <end position="348"/>
    </location>
</feature>
<dbReference type="FunFam" id="3.40.50.300:FF:002470">
    <property type="entry name" value="ABC transporter, putative"/>
    <property type="match status" value="1"/>
</dbReference>
<evidence type="ECO:0000256" key="1">
    <source>
        <dbReference type="ARBA" id="ARBA00004141"/>
    </source>
</evidence>
<sequence>MGNTKTLNDSANKNSADQKWYSKLRLLIWKNFLLRKRHWILTIFEVLLPTLLFALLVSIRVLPDSIFTPTFINETSRFPAVKENDLRASFCLNSGGEFLLNNTCSYARFGLFVNRKILWGPNSSFTSALIQRIQADLNFYDEDLLVVESNDDLNNRIGSLYLQSNGSGTAFFIGIFFNGVDKNTVNPPENLNYDLRFQKYWFTDLEYPYLQIPGPRNYTSNYEYLGSYATGGFSLVQTIVDRHYTSMLAGDNSIASLFMLETQMYPYPPYVQDNAMSQFYGSSLPTFVVLSLILLSPTLIKSIVHEKETGVRELVRLMGLEGWLVWLGWFLHGFITIVLITIIMTFFLKVEITPSSEIDKGVFPPILIYSNWFFVWFLLFLYGISSIAFCFAISCFFNRPTLATTIGILAWLLSYSLPRTFMYAQYDSMGLAPKIVSCLLPNMALTWAFRVIAMFEGRAVGVQWNNLWDTGNPRDELTPGMILIMLAVDILIYFIITWYFDQVLPGTYGVPQPWTFPFRASYWCPSRASGRRWDEDYELGAGKSSSSNFEKEPVGMKAGIVIKNLRKEFPALGGGIKVAVKDVNLSCYEGQCTVLLGHNGAGKTTTMSVITGVYTASGGTAEIQGYDITSNLKQARAQVGLCPQHNTLFADLSVKQHLLFFAQLKGCSKSEASREAKELMQRMQLTEKMDQYGNQLSGGMKRKLCLCIALVGGSKIVILDEPSSGLDPESRRWVWNVIQTERKSRTVLVTTHHMEEADVLGDRIAIMAEGEVVCSGSTLFLKRRFGDGYSLRVLPRKSCDIHMVTTTIKTIMPEATLTTTTEEELLYSLSGNSDSFARLLETLSARKDYLKINHVGLSITSMEQVFLKVGEVLHSSAPSGSQHSIASTDKGVNNRSFTMPSNTPLTTPATFTNGHAAKPDRYAVNSQTLMSVRASGNALLWERLKALWKKHVIYTRRKWVLLLTQGLVPVLVTLMCLLVDAAYFGDNAAEPPRELTLDMFEWSQSYVQSDDSYLTSCYVDQFYGPYRVNVTDDVIEELLAEGNRDVFHYRENDVTSAMFYNGGSDKKVHTRMLYQSIPYHAPGVGINLISNAILQGATNSSDHTITTSNYPLPLDERYRLEDGSQSGGSAFIYSLMMPTAMAFLSASFLIFPLQERESKAKQIQLMTGTSSTALWFTTFTWDMLSYTASILIMFALFMIIDAQGNFTLQGAPVALILLMLLYGWSALPMAYLFSFPFSSAASGFAILALFNIVAGMVVSIATYALDYSEQPGLMTLSDVLSSVFSLIPSYPVSQGFLNLVQMSSYNTQCDIVDPSLVDELCKKLIFVDPTSLFLPCCPMCDQLPGDRVCFQPLSYLQWEAPGMGKALTWLAADGIIFIIIIALIEIGIGDKISTYWAKLWRAIRKPKQGWMYVVPEDEDVMEEARLAEALMRDENPDASLVVRGLTKVFPAVGLTAVNNISFKVNVGECFGLLGVNGAGKTTTFRMLTGDETPTAGDARIGKYFLSAGRRKFVREIGYCPQFDAILDELTGDEMLDLMAGLRGVPQAARKLMIEEFVELVDLTECHKRQTSTYSGGNKRKLSTAMALVGGPSLVFLDEPTTGVDPASRRRVWSAIRTARSRGQSIILTSHSMDECEALCSRLVILVRGQLRCAGTPAHLKAKFSQGYSLQVKLSPGDERLTEEAFSAALRRLMAVIDREFPGSVLTDQHRGMLSYMVTPDVTWAHLLSVMERLKNGDGAENMSLVEDYAATDPSLEQVFLAFAREADEATANSTTSKGAPDKITHF</sequence>
<keyword evidence="4" id="KW-0067">ATP-binding</keyword>
<dbReference type="PROSITE" id="PS00211">
    <property type="entry name" value="ABC_TRANSPORTER_1"/>
    <property type="match status" value="1"/>
</dbReference>
<accession>A0A8B7PRA6</accession>
<dbReference type="Pfam" id="PF23321">
    <property type="entry name" value="R1_ABCA1"/>
    <property type="match status" value="1"/>
</dbReference>
<name>A0A8B7PRA6_HYAAZ</name>
<dbReference type="InterPro" id="IPR017871">
    <property type="entry name" value="ABC_transporter-like_CS"/>
</dbReference>
<feature type="transmembrane region" description="Helical" evidence="7">
    <location>
        <begin position="959"/>
        <end position="984"/>
    </location>
</feature>
<keyword evidence="6 7" id="KW-0472">Membrane</keyword>
<proteinExistence type="predicted"/>
<evidence type="ECO:0000313" key="9">
    <source>
        <dbReference type="Proteomes" id="UP000694843"/>
    </source>
</evidence>
<feature type="domain" description="ABC transporter" evidence="8">
    <location>
        <begin position="1440"/>
        <end position="1672"/>
    </location>
</feature>
<dbReference type="Proteomes" id="UP000694843">
    <property type="component" value="Unplaced"/>
</dbReference>
<evidence type="ECO:0000313" key="10">
    <source>
        <dbReference type="RefSeq" id="XP_018027772.1"/>
    </source>
</evidence>
<evidence type="ECO:0000259" key="8">
    <source>
        <dbReference type="PROSITE" id="PS50893"/>
    </source>
</evidence>
<dbReference type="SUPFAM" id="SSF52540">
    <property type="entry name" value="P-loop containing nucleoside triphosphate hydrolases"/>
    <property type="match status" value="2"/>
</dbReference>
<dbReference type="FunFam" id="3.40.50.300:FF:000933">
    <property type="entry name" value="ABC transporter A family member 7"/>
    <property type="match status" value="1"/>
</dbReference>
<dbReference type="PROSITE" id="PS50893">
    <property type="entry name" value="ABC_TRANSPORTER_2"/>
    <property type="match status" value="2"/>
</dbReference>
<dbReference type="GO" id="GO:0140359">
    <property type="term" value="F:ABC-type transporter activity"/>
    <property type="evidence" value="ECO:0007669"/>
    <property type="project" value="InterPro"/>
</dbReference>
<feature type="domain" description="ABC transporter" evidence="8">
    <location>
        <begin position="560"/>
        <end position="794"/>
    </location>
</feature>
<dbReference type="KEGG" id="hazt:108683009"/>
<dbReference type="GO" id="GO:0005319">
    <property type="term" value="F:lipid transporter activity"/>
    <property type="evidence" value="ECO:0007669"/>
    <property type="project" value="TreeGrafter"/>
</dbReference>
<gene>
    <name evidence="10" type="primary">LOC108683009</name>
</gene>
<comment type="subcellular location">
    <subcellularLocation>
        <location evidence="1">Membrane</location>
        <topology evidence="1">Multi-pass membrane protein</topology>
    </subcellularLocation>
</comment>
<dbReference type="InterPro" id="IPR003439">
    <property type="entry name" value="ABC_transporter-like_ATP-bd"/>
</dbReference>
<keyword evidence="2 7" id="KW-0812">Transmembrane</keyword>
<dbReference type="InterPro" id="IPR026082">
    <property type="entry name" value="ABCA"/>
</dbReference>
<dbReference type="SMART" id="SM00382">
    <property type="entry name" value="AAA"/>
    <property type="match status" value="2"/>
</dbReference>